<dbReference type="GO" id="GO:0004908">
    <property type="term" value="F:interleukin-1 receptor activity"/>
    <property type="evidence" value="ECO:0007669"/>
    <property type="project" value="InterPro"/>
</dbReference>
<feature type="chain" id="PRO_5005451219" evidence="8">
    <location>
        <begin position="21"/>
        <end position="371"/>
    </location>
</feature>
<keyword evidence="10" id="KW-0675">Receptor</keyword>
<dbReference type="InterPro" id="IPR015621">
    <property type="entry name" value="IL-1_rcpt_fam"/>
</dbReference>
<reference evidence="10" key="1">
    <citation type="submission" date="2014-06" db="EMBL/GenBank/DDBJ databases">
        <title>Molecular cloning, characterization, and tissue distribution of interleukin 1 receptor antagonist (IL-1Ra) from grass carp (Ctenopharyngodon idella).</title>
        <authorList>
            <person name="Yang X."/>
        </authorList>
    </citation>
    <scope>NUCLEOTIDE SEQUENCE</scope>
</reference>
<dbReference type="SMR" id="A0A0K0M9Z3"/>
<dbReference type="InterPro" id="IPR007110">
    <property type="entry name" value="Ig-like_dom"/>
</dbReference>
<feature type="signal peptide" evidence="8">
    <location>
        <begin position="1"/>
        <end position="20"/>
    </location>
</feature>
<protein>
    <submittedName>
        <fullName evidence="10">Interleukin-1 receptor type 1</fullName>
    </submittedName>
</protein>
<dbReference type="SUPFAM" id="SSF48726">
    <property type="entry name" value="Immunoglobulin"/>
    <property type="match status" value="1"/>
</dbReference>
<keyword evidence="5" id="KW-0325">Glycoprotein</keyword>
<keyword evidence="7" id="KW-0812">Transmembrane</keyword>
<sequence>MSFSTIYLRWILLPALWVAGFPLEESKTDRKKVDFVAGLVFRLECISNSQNVSWSRVPSQSLENISGITIKDDTLWFLPARPVHSGECSCLSREGNDTWETIYDVSVQNKTCPTRNRMQEVMSTKEFECFLPHIFELDPGAQVTWRNNCHPLNVTYCHPLNVTYSKVFPVNRSSEMEGLYTCFVNFTFEGQNYFAAQTTKIYFQSKDFVVTQPKIIYPKEETVAVTLGESYNLSCRALVGKNDMEETSLYWFGGSLTLSYKSTTLKENDRKYMLSVLSISEVTAEYLYRNLTCMVQHPTGFDSGRIILVPASQKERNYWIGLGLVALVFLLGAVAFLCRLDLVLAYRRLCPSAARCSGMCLPTVFCRDAVS</sequence>
<dbReference type="InterPro" id="IPR036179">
    <property type="entry name" value="Ig-like_dom_sf"/>
</dbReference>
<comment type="similarity">
    <text evidence="1">Belongs to the interleukin-1 receptor family.</text>
</comment>
<accession>A0A0K0M9Z3</accession>
<evidence type="ECO:0000256" key="4">
    <source>
        <dbReference type="ARBA" id="ARBA00023157"/>
    </source>
</evidence>
<dbReference type="PANTHER" id="PTHR11890">
    <property type="entry name" value="INTERLEUKIN-1 RECEPTOR FAMILY MEMBER"/>
    <property type="match status" value="1"/>
</dbReference>
<keyword evidence="6" id="KW-0393">Immunoglobulin domain</keyword>
<dbReference type="EMBL" id="KM066967">
    <property type="protein sequence ID" value="AJY53642.1"/>
    <property type="molecule type" value="mRNA"/>
</dbReference>
<dbReference type="InterPro" id="IPR004074">
    <property type="entry name" value="IL-1_rcpt_I/II-typ"/>
</dbReference>
<evidence type="ECO:0000256" key="7">
    <source>
        <dbReference type="SAM" id="Phobius"/>
    </source>
</evidence>
<dbReference type="Gene3D" id="2.60.40.10">
    <property type="entry name" value="Immunoglobulins"/>
    <property type="match status" value="2"/>
</dbReference>
<feature type="transmembrane region" description="Helical" evidence="7">
    <location>
        <begin position="318"/>
        <end position="338"/>
    </location>
</feature>
<dbReference type="PRINTS" id="PR01536">
    <property type="entry name" value="INTRLKN1R12F"/>
</dbReference>
<proteinExistence type="evidence at transcript level"/>
<evidence type="ECO:0000256" key="5">
    <source>
        <dbReference type="ARBA" id="ARBA00023180"/>
    </source>
</evidence>
<evidence type="ECO:0000256" key="3">
    <source>
        <dbReference type="ARBA" id="ARBA00022737"/>
    </source>
</evidence>
<evidence type="ECO:0000259" key="9">
    <source>
        <dbReference type="PROSITE" id="PS50835"/>
    </source>
</evidence>
<evidence type="ECO:0000256" key="8">
    <source>
        <dbReference type="SAM" id="SignalP"/>
    </source>
</evidence>
<keyword evidence="7" id="KW-0472">Membrane</keyword>
<name>A0A0K0M9Z3_CTEID</name>
<evidence type="ECO:0000256" key="6">
    <source>
        <dbReference type="ARBA" id="ARBA00023319"/>
    </source>
</evidence>
<keyword evidence="3" id="KW-0677">Repeat</keyword>
<organism evidence="10">
    <name type="scientific">Ctenopharyngodon idella</name>
    <name type="common">Grass carp</name>
    <name type="synonym">Leuciscus idella</name>
    <dbReference type="NCBI Taxonomy" id="7959"/>
    <lineage>
        <taxon>Eukaryota</taxon>
        <taxon>Metazoa</taxon>
        <taxon>Chordata</taxon>
        <taxon>Craniata</taxon>
        <taxon>Vertebrata</taxon>
        <taxon>Euteleostomi</taxon>
        <taxon>Actinopterygii</taxon>
        <taxon>Neopterygii</taxon>
        <taxon>Teleostei</taxon>
        <taxon>Ostariophysi</taxon>
        <taxon>Cypriniformes</taxon>
        <taxon>Xenocyprididae</taxon>
        <taxon>Xenocypridinae</taxon>
        <taxon>Ctenopharyngodon</taxon>
    </lineage>
</organism>
<keyword evidence="7" id="KW-1133">Transmembrane helix</keyword>
<keyword evidence="4" id="KW-1015">Disulfide bond</keyword>
<dbReference type="PROSITE" id="PS50835">
    <property type="entry name" value="IG_LIKE"/>
    <property type="match status" value="1"/>
</dbReference>
<dbReference type="InterPro" id="IPR013783">
    <property type="entry name" value="Ig-like_fold"/>
</dbReference>
<evidence type="ECO:0000256" key="1">
    <source>
        <dbReference type="ARBA" id="ARBA00009752"/>
    </source>
</evidence>
<dbReference type="PANTHER" id="PTHR11890:SF26">
    <property type="entry name" value="INTERLEUKIN-1 RECEPTOR TYPE 1"/>
    <property type="match status" value="1"/>
</dbReference>
<keyword evidence="2 8" id="KW-0732">Signal</keyword>
<evidence type="ECO:0000313" key="10">
    <source>
        <dbReference type="EMBL" id="AJY53642.1"/>
    </source>
</evidence>
<dbReference type="AlphaFoldDB" id="A0A0K0M9Z3"/>
<feature type="domain" description="Ig-like" evidence="9">
    <location>
        <begin position="213"/>
        <end position="297"/>
    </location>
</feature>
<evidence type="ECO:0000256" key="2">
    <source>
        <dbReference type="ARBA" id="ARBA00022729"/>
    </source>
</evidence>